<evidence type="ECO:0000256" key="1">
    <source>
        <dbReference type="SAM" id="MobiDB-lite"/>
    </source>
</evidence>
<feature type="chain" id="PRO_5008748419" description="Adhesin" evidence="2">
    <location>
        <begin position="23"/>
        <end position="185"/>
    </location>
</feature>
<evidence type="ECO:0000256" key="2">
    <source>
        <dbReference type="SAM" id="SignalP"/>
    </source>
</evidence>
<reference evidence="4" key="1">
    <citation type="submission" date="2016-06" db="EMBL/GenBank/DDBJ databases">
        <authorList>
            <person name="Varghese N."/>
            <person name="Submissions Spin"/>
        </authorList>
    </citation>
    <scope>NUCLEOTIDE SEQUENCE [LARGE SCALE GENOMIC DNA]</scope>
    <source>
        <strain evidence="4">DSM 44814</strain>
    </source>
</reference>
<evidence type="ECO:0000313" key="4">
    <source>
        <dbReference type="Proteomes" id="UP000199696"/>
    </source>
</evidence>
<keyword evidence="2" id="KW-0732">Signal</keyword>
<sequence>MRKFPPIALALVALALSTTACSGPTSTTTTTRDIPGPATRLEITSSGGDITLVPTTGAMRVTETATYTGKAPHATLDVHDGVVALATAGCGGHHGACGITYRVEIPAGLTIRLASDGGAVHVRGTVAGLDIRSAGGDVAVRLDTAPASLAVDSGGGRTTLHLPPGSYPSPSVSIRTGGGDLDVES</sequence>
<feature type="compositionally biased region" description="Gly residues" evidence="1">
    <location>
        <begin position="176"/>
        <end position="185"/>
    </location>
</feature>
<gene>
    <name evidence="3" type="ORF">GA0070604_4262</name>
</gene>
<dbReference type="PROSITE" id="PS51257">
    <property type="entry name" value="PROKAR_LIPOPROTEIN"/>
    <property type="match status" value="1"/>
</dbReference>
<dbReference type="EMBL" id="FMHY01000002">
    <property type="protein sequence ID" value="SCL60280.1"/>
    <property type="molecule type" value="Genomic_DNA"/>
</dbReference>
<accession>A0A1C6V2Y8</accession>
<organism evidence="3 4">
    <name type="scientific">Micromonospora eburnea</name>
    <dbReference type="NCBI Taxonomy" id="227316"/>
    <lineage>
        <taxon>Bacteria</taxon>
        <taxon>Bacillati</taxon>
        <taxon>Actinomycetota</taxon>
        <taxon>Actinomycetes</taxon>
        <taxon>Micromonosporales</taxon>
        <taxon>Micromonosporaceae</taxon>
        <taxon>Micromonospora</taxon>
    </lineage>
</organism>
<dbReference type="Proteomes" id="UP000199696">
    <property type="component" value="Unassembled WGS sequence"/>
</dbReference>
<name>A0A1C6V2Y8_9ACTN</name>
<proteinExistence type="predicted"/>
<feature type="region of interest" description="Disordered" evidence="1">
    <location>
        <begin position="153"/>
        <end position="185"/>
    </location>
</feature>
<protein>
    <recommendedName>
        <fullName evidence="5">Adhesin</fullName>
    </recommendedName>
</protein>
<dbReference type="AlphaFoldDB" id="A0A1C6V2Y8"/>
<keyword evidence="4" id="KW-1185">Reference proteome</keyword>
<dbReference type="STRING" id="227316.GA0070604_4262"/>
<dbReference type="OrthoDB" id="4456952at2"/>
<evidence type="ECO:0008006" key="5">
    <source>
        <dbReference type="Google" id="ProtNLM"/>
    </source>
</evidence>
<dbReference type="RefSeq" id="WP_091121175.1">
    <property type="nucleotide sequence ID" value="NZ_FMHY01000002.1"/>
</dbReference>
<feature type="signal peptide" evidence="2">
    <location>
        <begin position="1"/>
        <end position="22"/>
    </location>
</feature>
<evidence type="ECO:0000313" key="3">
    <source>
        <dbReference type="EMBL" id="SCL60280.1"/>
    </source>
</evidence>